<feature type="region of interest" description="Disordered" evidence="1">
    <location>
        <begin position="82"/>
        <end position="188"/>
    </location>
</feature>
<evidence type="ECO:0000256" key="1">
    <source>
        <dbReference type="SAM" id="MobiDB-lite"/>
    </source>
</evidence>
<feature type="compositionally biased region" description="Basic and acidic residues" evidence="1">
    <location>
        <begin position="82"/>
        <end position="94"/>
    </location>
</feature>
<proteinExistence type="predicted"/>
<gene>
    <name evidence="2" type="ORF">MCOR_25520</name>
</gene>
<dbReference type="AlphaFoldDB" id="A0A6J8C4U5"/>
<organism evidence="2 3">
    <name type="scientific">Mytilus coruscus</name>
    <name type="common">Sea mussel</name>
    <dbReference type="NCBI Taxonomy" id="42192"/>
    <lineage>
        <taxon>Eukaryota</taxon>
        <taxon>Metazoa</taxon>
        <taxon>Spiralia</taxon>
        <taxon>Lophotrochozoa</taxon>
        <taxon>Mollusca</taxon>
        <taxon>Bivalvia</taxon>
        <taxon>Autobranchia</taxon>
        <taxon>Pteriomorphia</taxon>
        <taxon>Mytilida</taxon>
        <taxon>Mytiloidea</taxon>
        <taxon>Mytilidae</taxon>
        <taxon>Mytilinae</taxon>
        <taxon>Mytilus</taxon>
    </lineage>
</organism>
<evidence type="ECO:0008006" key="4">
    <source>
        <dbReference type="Google" id="ProtNLM"/>
    </source>
</evidence>
<accession>A0A6J8C4U5</accession>
<dbReference type="OrthoDB" id="6124970at2759"/>
<evidence type="ECO:0000313" key="2">
    <source>
        <dbReference type="EMBL" id="CAC5390421.1"/>
    </source>
</evidence>
<dbReference type="EMBL" id="CACVKT020004519">
    <property type="protein sequence ID" value="CAC5390421.1"/>
    <property type="molecule type" value="Genomic_DNA"/>
</dbReference>
<feature type="compositionally biased region" description="Polar residues" evidence="1">
    <location>
        <begin position="154"/>
        <end position="188"/>
    </location>
</feature>
<evidence type="ECO:0000313" key="3">
    <source>
        <dbReference type="Proteomes" id="UP000507470"/>
    </source>
</evidence>
<name>A0A6J8C4U5_MYTCO</name>
<sequence length="401" mass="44441">MSLRALTREHSDYAVLFVNCGGTMVRQRVHIATDSRVRVPEIYTVQWNRDQYSDAIILGSGDYVAMSALVDKAKKDPRLSLAVEREESGTRQSDDAMSFCSDPTSSPVECTPPKKKRRTMPTKKPAAKPSGATRRPVNRRPTTVRPTTPNANRGSQQTQAAVPIPSTSTPVTNRGPNPTPVTLPQASSFTPARPIHTSSQLCPLMSAIAATGSAVTSMQRNIDTLTKKQDAVLCRFTNVELHNQRLERKIDQLLTRQHGPIIPDVVAATNQQVPAISDVYNLTNDELISIKDRTKSPGNFATALTKRFYPELYGMENLRFFKTGMAVESMRKLKELSLICEQICKMKIDKILCATFMMLISVLAGTASGVPPLGRLDLNRVKRDVNDNILDRIVRLLVKRN</sequence>
<reference evidence="2 3" key="1">
    <citation type="submission" date="2020-06" db="EMBL/GenBank/DDBJ databases">
        <authorList>
            <person name="Li R."/>
            <person name="Bekaert M."/>
        </authorList>
    </citation>
    <scope>NUCLEOTIDE SEQUENCE [LARGE SCALE GENOMIC DNA]</scope>
    <source>
        <strain evidence="3">wild</strain>
    </source>
</reference>
<feature type="compositionally biased region" description="Low complexity" evidence="1">
    <location>
        <begin position="132"/>
        <end position="153"/>
    </location>
</feature>
<keyword evidence="3" id="KW-1185">Reference proteome</keyword>
<protein>
    <recommendedName>
        <fullName evidence="4">BEN domain-containing protein</fullName>
    </recommendedName>
</protein>
<dbReference type="Proteomes" id="UP000507470">
    <property type="component" value="Unassembled WGS sequence"/>
</dbReference>